<dbReference type="AlphaFoldDB" id="A0A4Q8K9C4"/>
<evidence type="ECO:0000313" key="2">
    <source>
        <dbReference type="EMBL" id="SNX36305.1"/>
    </source>
</evidence>
<sequence>MNLLLPILFTCTAVLVFANAELDDFNENAPAYGSAAVEERSCGKYGDLCGSYGNWRDCCSNKFKCSCYNEEVFKKTCKCDFKSYGRK</sequence>
<accession>A0A4Q8K9C4</accession>
<feature type="signal peptide" evidence="1">
    <location>
        <begin position="1"/>
        <end position="20"/>
    </location>
</feature>
<feature type="chain" id="PRO_5020635378" evidence="1">
    <location>
        <begin position="21"/>
        <end position="87"/>
    </location>
</feature>
<name>A0A4Q8K9C4_DEISU</name>
<reference evidence="2" key="2">
    <citation type="submission" date="2019-05" db="EMBL/GenBank/DDBJ databases">
        <title>Unravelling the molecular evolution of spider venoms.</title>
        <authorList>
            <person name="Pineda S."/>
        </authorList>
    </citation>
    <scope>NUCLEOTIDE SEQUENCE</scope>
</reference>
<dbReference type="EMBL" id="HAHH01000431">
    <property type="protein sequence ID" value="SNX36305.1"/>
    <property type="molecule type" value="Transcribed_RNA"/>
</dbReference>
<proteinExistence type="predicted"/>
<reference evidence="2" key="1">
    <citation type="submission" date="2017-05" db="EMBL/GenBank/DDBJ databases">
        <authorList>
            <person name="QRISCLOUD D."/>
        </authorList>
    </citation>
    <scope>NUCLEOTIDE SEQUENCE</scope>
</reference>
<keyword evidence="1" id="KW-0732">Signal</keyword>
<evidence type="ECO:0000256" key="1">
    <source>
        <dbReference type="SAM" id="SignalP"/>
    </source>
</evidence>
<protein>
    <submittedName>
        <fullName evidence="2">U29-Deinotoxin-Dsu1a_1</fullName>
    </submittedName>
</protein>
<organism evidence="2">
    <name type="scientific">Deinopis subrufa</name>
    <name type="common">Rufous net-casting spider</name>
    <dbReference type="NCBI Taxonomy" id="1905329"/>
    <lineage>
        <taxon>Eukaryota</taxon>
        <taxon>Metazoa</taxon>
        <taxon>Ecdysozoa</taxon>
        <taxon>Arthropoda</taxon>
        <taxon>Chelicerata</taxon>
        <taxon>Arachnida</taxon>
        <taxon>Araneae</taxon>
        <taxon>Araneomorphae</taxon>
        <taxon>Entelegynae</taxon>
        <taxon>Deinopoidea</taxon>
        <taxon>Deinopidae</taxon>
        <taxon>Deinopis</taxon>
    </lineage>
</organism>